<keyword evidence="4 7" id="KW-0812">Transmembrane</keyword>
<organism evidence="9 10">
    <name type="scientific">Paenibacillus hemerocallicola</name>
    <dbReference type="NCBI Taxonomy" id="1172614"/>
    <lineage>
        <taxon>Bacteria</taxon>
        <taxon>Bacillati</taxon>
        <taxon>Bacillota</taxon>
        <taxon>Bacilli</taxon>
        <taxon>Bacillales</taxon>
        <taxon>Paenibacillaceae</taxon>
        <taxon>Paenibacillus</taxon>
    </lineage>
</organism>
<feature type="transmembrane region" description="Helical" evidence="7">
    <location>
        <begin position="146"/>
        <end position="168"/>
    </location>
</feature>
<proteinExistence type="inferred from homology"/>
<evidence type="ECO:0000313" key="10">
    <source>
        <dbReference type="Proteomes" id="UP000307943"/>
    </source>
</evidence>
<protein>
    <submittedName>
        <fullName evidence="9">Carbohydrate ABC transporter permease</fullName>
    </submittedName>
</protein>
<accession>A0A5C4T5N5</accession>
<evidence type="ECO:0000313" key="9">
    <source>
        <dbReference type="EMBL" id="TNJ64381.1"/>
    </source>
</evidence>
<evidence type="ECO:0000256" key="2">
    <source>
        <dbReference type="ARBA" id="ARBA00022448"/>
    </source>
</evidence>
<evidence type="ECO:0000256" key="3">
    <source>
        <dbReference type="ARBA" id="ARBA00022475"/>
    </source>
</evidence>
<dbReference type="PANTHER" id="PTHR32243">
    <property type="entry name" value="MALTOSE TRANSPORT SYSTEM PERMEASE-RELATED"/>
    <property type="match status" value="1"/>
</dbReference>
<feature type="domain" description="ABC transmembrane type-1" evidence="8">
    <location>
        <begin position="80"/>
        <end position="267"/>
    </location>
</feature>
<dbReference type="PROSITE" id="PS50928">
    <property type="entry name" value="ABC_TM1"/>
    <property type="match status" value="1"/>
</dbReference>
<feature type="transmembrane region" description="Helical" evidence="7">
    <location>
        <begin position="246"/>
        <end position="266"/>
    </location>
</feature>
<evidence type="ECO:0000256" key="5">
    <source>
        <dbReference type="ARBA" id="ARBA00022989"/>
    </source>
</evidence>
<evidence type="ECO:0000256" key="6">
    <source>
        <dbReference type="ARBA" id="ARBA00023136"/>
    </source>
</evidence>
<dbReference type="InterPro" id="IPR035906">
    <property type="entry name" value="MetI-like_sf"/>
</dbReference>
<evidence type="ECO:0000256" key="7">
    <source>
        <dbReference type="RuleBase" id="RU363032"/>
    </source>
</evidence>
<dbReference type="CDD" id="cd06261">
    <property type="entry name" value="TM_PBP2"/>
    <property type="match status" value="1"/>
</dbReference>
<dbReference type="AlphaFoldDB" id="A0A5C4T5N5"/>
<dbReference type="GO" id="GO:0055085">
    <property type="term" value="P:transmembrane transport"/>
    <property type="evidence" value="ECO:0007669"/>
    <property type="project" value="InterPro"/>
</dbReference>
<evidence type="ECO:0000259" key="8">
    <source>
        <dbReference type="PROSITE" id="PS50928"/>
    </source>
</evidence>
<sequence>MIQAVQTSGKRASPWRPGSILFYAGLAVILLIVCFPFIWMVLASFKTQVQIMSVDKLFVFEPITGNYKTVFSDYEFVKPIVNSLIVGVFSTLLAVVLGLPAAYSISRYRQTMLGLVILMVRFIPGITFLIPWYVIFSKIGLVDTHFALSLSHLLINLPFIIWIMIPYFDSLPKELEEAAIVDGSSVFGLFVRIILPLSVPGIITASLLSFIFSWNNLVFSMALAGGNTQTLPLAIFNFISYASIDWGALMAAAVLITVPILVISLLTQRFIIQGLTAGAVKG</sequence>
<gene>
    <name evidence="9" type="ORF">FE784_20655</name>
</gene>
<keyword evidence="6 7" id="KW-0472">Membrane</keyword>
<evidence type="ECO:0000256" key="1">
    <source>
        <dbReference type="ARBA" id="ARBA00004651"/>
    </source>
</evidence>
<comment type="subcellular location">
    <subcellularLocation>
        <location evidence="1 7">Cell membrane</location>
        <topology evidence="1 7">Multi-pass membrane protein</topology>
    </subcellularLocation>
</comment>
<feature type="transmembrane region" description="Helical" evidence="7">
    <location>
        <begin position="189"/>
        <end position="212"/>
    </location>
</feature>
<dbReference type="GO" id="GO:0005886">
    <property type="term" value="C:plasma membrane"/>
    <property type="evidence" value="ECO:0007669"/>
    <property type="project" value="UniProtKB-SubCell"/>
</dbReference>
<dbReference type="InterPro" id="IPR050901">
    <property type="entry name" value="BP-dep_ABC_trans_perm"/>
</dbReference>
<keyword evidence="10" id="KW-1185">Reference proteome</keyword>
<keyword evidence="5 7" id="KW-1133">Transmembrane helix</keyword>
<name>A0A5C4T5N5_9BACL</name>
<dbReference type="Gene3D" id="1.10.3720.10">
    <property type="entry name" value="MetI-like"/>
    <property type="match status" value="1"/>
</dbReference>
<keyword evidence="2 7" id="KW-0813">Transport</keyword>
<dbReference type="RefSeq" id="WP_139604127.1">
    <property type="nucleotide sequence ID" value="NZ_VDCQ01000030.1"/>
</dbReference>
<evidence type="ECO:0000256" key="4">
    <source>
        <dbReference type="ARBA" id="ARBA00022692"/>
    </source>
</evidence>
<dbReference type="InterPro" id="IPR000515">
    <property type="entry name" value="MetI-like"/>
</dbReference>
<reference evidence="9 10" key="1">
    <citation type="submission" date="2019-05" db="EMBL/GenBank/DDBJ databases">
        <title>We sequenced the genome of Paenibacillus hemerocallicola KCTC 33185 for further insight into its adaptation and study the phylogeny of Paenibacillus.</title>
        <authorList>
            <person name="Narsing Rao M.P."/>
        </authorList>
    </citation>
    <scope>NUCLEOTIDE SEQUENCE [LARGE SCALE GENOMIC DNA]</scope>
    <source>
        <strain evidence="9 10">KCTC 33185</strain>
    </source>
</reference>
<dbReference type="SUPFAM" id="SSF161098">
    <property type="entry name" value="MetI-like"/>
    <property type="match status" value="1"/>
</dbReference>
<dbReference type="Pfam" id="PF00528">
    <property type="entry name" value="BPD_transp_1"/>
    <property type="match status" value="1"/>
</dbReference>
<dbReference type="PANTHER" id="PTHR32243:SF18">
    <property type="entry name" value="INNER MEMBRANE ABC TRANSPORTER PERMEASE PROTEIN YCJP"/>
    <property type="match status" value="1"/>
</dbReference>
<feature type="transmembrane region" description="Helical" evidence="7">
    <location>
        <begin position="20"/>
        <end position="42"/>
    </location>
</feature>
<feature type="transmembrane region" description="Helical" evidence="7">
    <location>
        <begin position="80"/>
        <end position="103"/>
    </location>
</feature>
<keyword evidence="3" id="KW-1003">Cell membrane</keyword>
<comment type="similarity">
    <text evidence="7">Belongs to the binding-protein-dependent transport system permease family.</text>
</comment>
<comment type="caution">
    <text evidence="9">The sequence shown here is derived from an EMBL/GenBank/DDBJ whole genome shotgun (WGS) entry which is preliminary data.</text>
</comment>
<feature type="transmembrane region" description="Helical" evidence="7">
    <location>
        <begin position="115"/>
        <end position="134"/>
    </location>
</feature>
<dbReference type="EMBL" id="VDCQ01000030">
    <property type="protein sequence ID" value="TNJ64381.1"/>
    <property type="molecule type" value="Genomic_DNA"/>
</dbReference>
<dbReference type="Proteomes" id="UP000307943">
    <property type="component" value="Unassembled WGS sequence"/>
</dbReference>
<dbReference type="OrthoDB" id="9810086at2"/>